<protein>
    <recommendedName>
        <fullName evidence="5">Pentatricopeptide repeat-containing protein</fullName>
    </recommendedName>
</protein>
<dbReference type="FunFam" id="1.25.40.10:FF:000090">
    <property type="entry name" value="Pentatricopeptide repeat-containing protein, chloroplastic"/>
    <property type="match status" value="1"/>
</dbReference>
<dbReference type="NCBIfam" id="TIGR00756">
    <property type="entry name" value="PPR"/>
    <property type="match status" value="2"/>
</dbReference>
<dbReference type="Gene3D" id="1.25.40.10">
    <property type="entry name" value="Tetratricopeptide repeat domain"/>
    <property type="match status" value="3"/>
</dbReference>
<dbReference type="Pfam" id="PF13041">
    <property type="entry name" value="PPR_2"/>
    <property type="match status" value="1"/>
</dbReference>
<proteinExistence type="predicted"/>
<dbReference type="PANTHER" id="PTHR47926">
    <property type="entry name" value="PENTATRICOPEPTIDE REPEAT-CONTAINING PROTEIN"/>
    <property type="match status" value="1"/>
</dbReference>
<dbReference type="PROSITE" id="PS51375">
    <property type="entry name" value="PPR"/>
    <property type="match status" value="2"/>
</dbReference>
<keyword evidence="1" id="KW-0677">Repeat</keyword>
<evidence type="ECO:0000256" key="2">
    <source>
        <dbReference type="PROSITE-ProRule" id="PRU00708"/>
    </source>
</evidence>
<keyword evidence="4" id="KW-1185">Reference proteome</keyword>
<dbReference type="PANTHER" id="PTHR47926:SF347">
    <property type="entry name" value="PENTATRICOPEPTIDE REPEAT-CONTAINING PROTEIN"/>
    <property type="match status" value="1"/>
</dbReference>
<dbReference type="Pfam" id="PF01535">
    <property type="entry name" value="PPR"/>
    <property type="match status" value="4"/>
</dbReference>
<name>A0AAE1V4R2_9SOLA</name>
<evidence type="ECO:0000256" key="1">
    <source>
        <dbReference type="ARBA" id="ARBA00022737"/>
    </source>
</evidence>
<dbReference type="InterPro" id="IPR011990">
    <property type="entry name" value="TPR-like_helical_dom_sf"/>
</dbReference>
<dbReference type="Pfam" id="PF20431">
    <property type="entry name" value="E_motif"/>
    <property type="match status" value="1"/>
</dbReference>
<feature type="repeat" description="PPR" evidence="2">
    <location>
        <begin position="209"/>
        <end position="243"/>
    </location>
</feature>
<reference evidence="3" key="1">
    <citation type="submission" date="2023-12" db="EMBL/GenBank/DDBJ databases">
        <title>Genome assembly of Anisodus tanguticus.</title>
        <authorList>
            <person name="Wang Y.-J."/>
        </authorList>
    </citation>
    <scope>NUCLEOTIDE SEQUENCE</scope>
    <source>
        <strain evidence="3">KB-2021</strain>
        <tissue evidence="3">Leaf</tissue>
    </source>
</reference>
<dbReference type="AlphaFoldDB" id="A0AAE1V4R2"/>
<gene>
    <name evidence="3" type="ORF">RND71_029619</name>
</gene>
<dbReference type="InterPro" id="IPR046848">
    <property type="entry name" value="E_motif"/>
</dbReference>
<sequence>MIQHLQHCDQMIRFLHKVAKPFTSARQPQIHLPKHLKPERVNLTLKSYLKSDPIKTILLFSDLLRKKVSSVDSYSLLYVIKACAKKSLATEGKQAHTLVIKLGYEPIIFVQTSLIDMYAATSNVADVHKMFDEIPNKNVVCWTSLISAYVKNEKPYRALDIFRQMQIFNVEPDQVTLTVALSACADLGALDKGVWIHDLIYRKPEFSEDLSLMNALLNMYVKCGDIRKAKLLFDNIRIKDVRSWTSMIVGHALHGQGEEALRLFSALEEKNKSRSRKGHGTEDQILVPNDVMFIGVLMACSHAGMVEEGKRYFRTMIEEYGIKPRPFHFGCMVDLLCRRGLLKEAYSFILAMPIQPNAVIWRTLLGASGVHGNEELGAVARSKLRELDASLVGDDVTLSNIYAAKGMWEEKVMLRDEITQRRTPGCSSIEVKKLFSSMLVERSDYPLD</sequence>
<evidence type="ECO:0008006" key="5">
    <source>
        <dbReference type="Google" id="ProtNLM"/>
    </source>
</evidence>
<organism evidence="3 4">
    <name type="scientific">Anisodus tanguticus</name>
    <dbReference type="NCBI Taxonomy" id="243964"/>
    <lineage>
        <taxon>Eukaryota</taxon>
        <taxon>Viridiplantae</taxon>
        <taxon>Streptophyta</taxon>
        <taxon>Embryophyta</taxon>
        <taxon>Tracheophyta</taxon>
        <taxon>Spermatophyta</taxon>
        <taxon>Magnoliopsida</taxon>
        <taxon>eudicotyledons</taxon>
        <taxon>Gunneridae</taxon>
        <taxon>Pentapetalae</taxon>
        <taxon>asterids</taxon>
        <taxon>lamiids</taxon>
        <taxon>Solanales</taxon>
        <taxon>Solanaceae</taxon>
        <taxon>Solanoideae</taxon>
        <taxon>Hyoscyameae</taxon>
        <taxon>Anisodus</taxon>
    </lineage>
</organism>
<dbReference type="GO" id="GO:0003723">
    <property type="term" value="F:RNA binding"/>
    <property type="evidence" value="ECO:0007669"/>
    <property type="project" value="InterPro"/>
</dbReference>
<evidence type="ECO:0000313" key="3">
    <source>
        <dbReference type="EMBL" id="KAK4350306.1"/>
    </source>
</evidence>
<dbReference type="GO" id="GO:0009451">
    <property type="term" value="P:RNA modification"/>
    <property type="evidence" value="ECO:0007669"/>
    <property type="project" value="InterPro"/>
</dbReference>
<dbReference type="FunFam" id="1.25.40.10:FF:000427">
    <property type="entry name" value="Pentatricopeptide repeat-containing protein chloroplastic"/>
    <property type="match status" value="1"/>
</dbReference>
<dbReference type="Proteomes" id="UP001291623">
    <property type="component" value="Unassembled WGS sequence"/>
</dbReference>
<evidence type="ECO:0000313" key="4">
    <source>
        <dbReference type="Proteomes" id="UP001291623"/>
    </source>
</evidence>
<feature type="repeat" description="PPR" evidence="2">
    <location>
        <begin position="138"/>
        <end position="172"/>
    </location>
</feature>
<dbReference type="InterPro" id="IPR046960">
    <property type="entry name" value="PPR_At4g14850-like_plant"/>
</dbReference>
<accession>A0AAE1V4R2</accession>
<comment type="caution">
    <text evidence="3">The sequence shown here is derived from an EMBL/GenBank/DDBJ whole genome shotgun (WGS) entry which is preliminary data.</text>
</comment>
<dbReference type="EMBL" id="JAVYJV010000016">
    <property type="protein sequence ID" value="KAK4350306.1"/>
    <property type="molecule type" value="Genomic_DNA"/>
</dbReference>
<dbReference type="InterPro" id="IPR002885">
    <property type="entry name" value="PPR_rpt"/>
</dbReference>